<keyword evidence="5" id="KW-0456">Lyase</keyword>
<dbReference type="InterPro" id="IPR042096">
    <property type="entry name" value="Dihydro-acid_dehy_C"/>
</dbReference>
<evidence type="ECO:0000313" key="9">
    <source>
        <dbReference type="Proteomes" id="UP000216225"/>
    </source>
</evidence>
<evidence type="ECO:0000256" key="5">
    <source>
        <dbReference type="ARBA" id="ARBA00023239"/>
    </source>
</evidence>
<evidence type="ECO:0000256" key="4">
    <source>
        <dbReference type="ARBA" id="ARBA00023014"/>
    </source>
</evidence>
<dbReference type="PROSITE" id="PS00887">
    <property type="entry name" value="ILVD_EDD_2"/>
    <property type="match status" value="1"/>
</dbReference>
<dbReference type="GO" id="GO:0046872">
    <property type="term" value="F:metal ion binding"/>
    <property type="evidence" value="ECO:0007669"/>
    <property type="project" value="UniProtKB-KW"/>
</dbReference>
<evidence type="ECO:0000313" key="8">
    <source>
        <dbReference type="EMBL" id="RKJ94257.1"/>
    </source>
</evidence>
<dbReference type="InterPro" id="IPR056740">
    <property type="entry name" value="ILV_EDD_C"/>
</dbReference>
<dbReference type="SUPFAM" id="SSF143975">
    <property type="entry name" value="IlvD/EDD N-terminal domain-like"/>
    <property type="match status" value="1"/>
</dbReference>
<dbReference type="GO" id="GO:0051536">
    <property type="term" value="F:iron-sulfur cluster binding"/>
    <property type="evidence" value="ECO:0007669"/>
    <property type="project" value="UniProtKB-KW"/>
</dbReference>
<feature type="domain" description="Dihydroxy-acid/6-phosphogluconate dehydratase N-terminal" evidence="6">
    <location>
        <begin position="39"/>
        <end position="345"/>
    </location>
</feature>
<dbReference type="Gene3D" id="3.50.30.80">
    <property type="entry name" value="IlvD/EDD C-terminal domain-like"/>
    <property type="match status" value="1"/>
</dbReference>
<dbReference type="SUPFAM" id="SSF52016">
    <property type="entry name" value="LeuD/IlvD-like"/>
    <property type="match status" value="1"/>
</dbReference>
<dbReference type="FunFam" id="3.50.30.80:FF:000001">
    <property type="entry name" value="Dihydroxy-acid dehydratase"/>
    <property type="match status" value="1"/>
</dbReference>
<evidence type="ECO:0000259" key="7">
    <source>
        <dbReference type="Pfam" id="PF24877"/>
    </source>
</evidence>
<dbReference type="PANTHER" id="PTHR43661">
    <property type="entry name" value="D-XYLONATE DEHYDRATASE"/>
    <property type="match status" value="1"/>
</dbReference>
<gene>
    <name evidence="8" type="ORF">CE154_021025</name>
</gene>
<keyword evidence="2" id="KW-0479">Metal-binding</keyword>
<evidence type="ECO:0000256" key="1">
    <source>
        <dbReference type="ARBA" id="ARBA00006486"/>
    </source>
</evidence>
<name>A0A420K7P8_9BURK</name>
<reference evidence="8 9" key="1">
    <citation type="submission" date="2018-09" db="EMBL/GenBank/DDBJ databases">
        <title>Genome comparison of Alicycliphilus sp. BQ1, a polyurethanolytic bacterium, with its closest phylogenetic relatives Alicycliphilus denitrificans BC and K601, unable to attack polyurethane.</title>
        <authorList>
            <person name="Loza-Tavera H."/>
            <person name="Lozano L."/>
            <person name="Cevallos M."/>
            <person name="Maya-Lucas O."/>
            <person name="Garcia-Mena J."/>
            <person name="Hernandez J."/>
        </authorList>
    </citation>
    <scope>NUCLEOTIDE SEQUENCE [LARGE SCALE GENOMIC DNA]</scope>
    <source>
        <strain evidence="8 9">BQ1</strain>
    </source>
</reference>
<dbReference type="InterPro" id="IPR037237">
    <property type="entry name" value="IlvD/EDD_N"/>
</dbReference>
<evidence type="ECO:0000259" key="6">
    <source>
        <dbReference type="Pfam" id="PF00920"/>
    </source>
</evidence>
<comment type="caution">
    <text evidence="8">The sequence shown here is derived from an EMBL/GenBank/DDBJ whole genome shotgun (WGS) entry which is preliminary data.</text>
</comment>
<feature type="domain" description="Dihydroxy-acid/6-phosphogluconate dehydratase C-terminal" evidence="7">
    <location>
        <begin position="357"/>
        <end position="546"/>
    </location>
</feature>
<dbReference type="GO" id="GO:0005829">
    <property type="term" value="C:cytosol"/>
    <property type="evidence" value="ECO:0007669"/>
    <property type="project" value="TreeGrafter"/>
</dbReference>
<dbReference type="PROSITE" id="PS00886">
    <property type="entry name" value="ILVD_EDD_1"/>
    <property type="match status" value="1"/>
</dbReference>
<dbReference type="Pfam" id="PF00920">
    <property type="entry name" value="ILVD_EDD_N"/>
    <property type="match status" value="1"/>
</dbReference>
<dbReference type="Proteomes" id="UP000216225">
    <property type="component" value="Unassembled WGS sequence"/>
</dbReference>
<accession>A0A420K7P8</accession>
<dbReference type="Pfam" id="PF24877">
    <property type="entry name" value="ILV_EDD_C"/>
    <property type="match status" value="1"/>
</dbReference>
<dbReference type="PANTHER" id="PTHR43661:SF3">
    <property type="entry name" value="D-XYLONATE DEHYDRATASE YAGF-RELATED"/>
    <property type="match status" value="1"/>
</dbReference>
<comment type="similarity">
    <text evidence="1">Belongs to the IlvD/Edd family.</text>
</comment>
<dbReference type="InterPro" id="IPR020558">
    <property type="entry name" value="DiOHA_6PGluconate_deHydtase_CS"/>
</dbReference>
<dbReference type="GO" id="GO:0016836">
    <property type="term" value="F:hydro-lyase activity"/>
    <property type="evidence" value="ECO:0007669"/>
    <property type="project" value="TreeGrafter"/>
</dbReference>
<sequence length="549" mass="58203">MPIRKNSDILTNSASEVMNRARRGLLHGAGYDTERLKKRPLIAIANSHTELTTGHSHLDRLARRVRDGILAAGGEAAEFNVPAPCDGLAMAHDGMRYVLAQRDLIADICEMHLRSQPYDGVVFIAGCDKINPGMMMAMARLDLPALYLAAGPGQNDIRHQVDFRQQSIDHRLYMDSPELLDKTLTCATCGSCEIMGTANTFQCLAEALGICIPGSSNIPGFHADKLEAARATGERIVAMVGERLNARQMFTPAALRNAITTCMAIGGSTNAALHLPAIAHAAGVRLTSADFDAAADVPTLLGITPNGPWGLYDVFVAGGMPAVLKRLAPLLDTACMTVTGRPLADTIERAVIKNPRVIPPLDQPFRPKAGIAVLRGNLAPGTAIIKSSGVDEDMLVCSGPARCFDAEADAQAAINRGEVADGSVIVLRYQGPKGAPGMPEMLAITASLKLKGLGRTALVTDGRFSGGTNGPCVGHVCPEASDGGPIALVHDGDLIEIDIPARRVTLRVDEATLAARRAAWTPVVCEAPHGFLQRYRRHVRPASEGAVLD</sequence>
<evidence type="ECO:0000256" key="3">
    <source>
        <dbReference type="ARBA" id="ARBA00023004"/>
    </source>
</evidence>
<dbReference type="AlphaFoldDB" id="A0A420K7P8"/>
<keyword evidence="3" id="KW-0408">Iron</keyword>
<organism evidence="8 9">
    <name type="scientific">Alicycliphilus denitrificans</name>
    <dbReference type="NCBI Taxonomy" id="179636"/>
    <lineage>
        <taxon>Bacteria</taxon>
        <taxon>Pseudomonadati</taxon>
        <taxon>Pseudomonadota</taxon>
        <taxon>Betaproteobacteria</taxon>
        <taxon>Burkholderiales</taxon>
        <taxon>Comamonadaceae</taxon>
        <taxon>Alicycliphilus</taxon>
    </lineage>
</organism>
<dbReference type="EMBL" id="NKDB02000006">
    <property type="protein sequence ID" value="RKJ94257.1"/>
    <property type="molecule type" value="Genomic_DNA"/>
</dbReference>
<dbReference type="InterPro" id="IPR000581">
    <property type="entry name" value="ILV_EDD_N"/>
</dbReference>
<protein>
    <submittedName>
        <fullName evidence="8">Dihydroxy-acid dehydratase</fullName>
    </submittedName>
</protein>
<proteinExistence type="inferred from homology"/>
<keyword evidence="4" id="KW-0411">Iron-sulfur</keyword>
<evidence type="ECO:0000256" key="2">
    <source>
        <dbReference type="ARBA" id="ARBA00022723"/>
    </source>
</evidence>